<evidence type="ECO:0000259" key="4">
    <source>
        <dbReference type="Pfam" id="PF00582"/>
    </source>
</evidence>
<dbReference type="PRINTS" id="PR01438">
    <property type="entry name" value="UNVRSLSTRESS"/>
</dbReference>
<keyword evidence="2" id="KW-0547">Nucleotide-binding</keyword>
<evidence type="ECO:0000313" key="6">
    <source>
        <dbReference type="Proteomes" id="UP001499967"/>
    </source>
</evidence>
<keyword evidence="3" id="KW-0067">ATP-binding</keyword>
<dbReference type="Gene3D" id="3.40.50.620">
    <property type="entry name" value="HUPs"/>
    <property type="match status" value="2"/>
</dbReference>
<evidence type="ECO:0000256" key="3">
    <source>
        <dbReference type="ARBA" id="ARBA00022840"/>
    </source>
</evidence>
<dbReference type="PANTHER" id="PTHR46268:SF27">
    <property type="entry name" value="UNIVERSAL STRESS PROTEIN RV2623"/>
    <property type="match status" value="1"/>
</dbReference>
<dbReference type="InterPro" id="IPR006015">
    <property type="entry name" value="Universal_stress_UspA"/>
</dbReference>
<name>A0ABP3ZDW4_9PSEU</name>
<dbReference type="InterPro" id="IPR014729">
    <property type="entry name" value="Rossmann-like_a/b/a_fold"/>
</dbReference>
<feature type="domain" description="UspA" evidence="4">
    <location>
        <begin position="8"/>
        <end position="146"/>
    </location>
</feature>
<reference evidence="6" key="1">
    <citation type="journal article" date="2019" name="Int. J. Syst. Evol. Microbiol.">
        <title>The Global Catalogue of Microorganisms (GCM) 10K type strain sequencing project: providing services to taxonomists for standard genome sequencing and annotation.</title>
        <authorList>
            <consortium name="The Broad Institute Genomics Platform"/>
            <consortium name="The Broad Institute Genome Sequencing Center for Infectious Disease"/>
            <person name="Wu L."/>
            <person name="Ma J."/>
        </authorList>
    </citation>
    <scope>NUCLEOTIDE SEQUENCE [LARGE SCALE GENOMIC DNA]</scope>
    <source>
        <strain evidence="6">JCM 11117</strain>
    </source>
</reference>
<dbReference type="PANTHER" id="PTHR46268">
    <property type="entry name" value="STRESS RESPONSE PROTEIN NHAX"/>
    <property type="match status" value="1"/>
</dbReference>
<feature type="domain" description="UspA" evidence="4">
    <location>
        <begin position="158"/>
        <end position="293"/>
    </location>
</feature>
<gene>
    <name evidence="5" type="ORF">GCM10009559_01350</name>
</gene>
<proteinExistence type="inferred from homology"/>
<comment type="caution">
    <text evidence="5">The sequence shown here is derived from an EMBL/GenBank/DDBJ whole genome shotgun (WGS) entry which is preliminary data.</text>
</comment>
<evidence type="ECO:0000256" key="2">
    <source>
        <dbReference type="ARBA" id="ARBA00022741"/>
    </source>
</evidence>
<dbReference type="EMBL" id="BAAAHP010000003">
    <property type="protein sequence ID" value="GAA0919320.1"/>
    <property type="molecule type" value="Genomic_DNA"/>
</dbReference>
<evidence type="ECO:0000256" key="1">
    <source>
        <dbReference type="ARBA" id="ARBA00008791"/>
    </source>
</evidence>
<sequence length="298" mass="31501">MDVQDRARPVLVGIDGSESSLNAVRWAAGEAARRAAPLRVVTAFAWQGGRAVDRFEAGDDPHEVMLGAAQRQLAEAAAVAAEVLPQKQVEPLPVGGLPIPVLQDQSRDAQLLVLGDRGYGAISGLLLGSVAAAMAADAGCPVVLVRSQEGEPVADRERPVVVGVDGSPLSEAALAFAYEQASVRGVPLIAVHAWWDWIGDPKVAPVLDWGALQNEAEEVLAERLAGWAEKYPDVRVHRRVVRDRPAHALVEESRRAQLVVVGARGRGGATGLLLGSVSHKVLHRSHCSIAVVRPAPVP</sequence>
<dbReference type="Proteomes" id="UP001499967">
    <property type="component" value="Unassembled WGS sequence"/>
</dbReference>
<dbReference type="RefSeq" id="WP_343937667.1">
    <property type="nucleotide sequence ID" value="NZ_BAAAHP010000003.1"/>
</dbReference>
<accession>A0ABP3ZDW4</accession>
<dbReference type="SUPFAM" id="SSF52402">
    <property type="entry name" value="Adenine nucleotide alpha hydrolases-like"/>
    <property type="match status" value="2"/>
</dbReference>
<dbReference type="InterPro" id="IPR006016">
    <property type="entry name" value="UspA"/>
</dbReference>
<organism evidence="5 6">
    <name type="scientific">Pseudonocardia zijingensis</name>
    <dbReference type="NCBI Taxonomy" id="153376"/>
    <lineage>
        <taxon>Bacteria</taxon>
        <taxon>Bacillati</taxon>
        <taxon>Actinomycetota</taxon>
        <taxon>Actinomycetes</taxon>
        <taxon>Pseudonocardiales</taxon>
        <taxon>Pseudonocardiaceae</taxon>
        <taxon>Pseudonocardia</taxon>
    </lineage>
</organism>
<comment type="similarity">
    <text evidence="1">Belongs to the universal stress protein A family.</text>
</comment>
<evidence type="ECO:0000313" key="5">
    <source>
        <dbReference type="EMBL" id="GAA0919320.1"/>
    </source>
</evidence>
<protein>
    <submittedName>
        <fullName evidence="5">Universal stress protein</fullName>
    </submittedName>
</protein>
<keyword evidence="6" id="KW-1185">Reference proteome</keyword>
<dbReference type="Pfam" id="PF00582">
    <property type="entry name" value="Usp"/>
    <property type="match status" value="2"/>
</dbReference>